<sequence>MNKMNITSFALKNDKVTIVFSLLIFFYGIISFLDLPRAKDPGFIIRTATVVTYFPGASAKRVEQLVTDKLEKEIQQMAEIDFISSTSKNGVSIIFVNILEKYKKMRPIWDDLRRKVEVGTRSLPQGITTPIVNDEFGDVYGTMISITSDGLTYEELKDIADDAKDIFLRLDDVAKVDILGEQEEVVYIEYDNAKLANLNISASYVKNILEDKNIVLSGGNIKIDSNRLSIEPSGNYENIKQIRNTIIALPTGERVYLKDIARVKKSYKTPSSFITQKDSEPAVLLSISMKDDGDIIRMGEEITNKMQEVQSKLPLGVQLDRLFNEPKIVQGIIDNFVSNLLQAIALVILIMLFTLGLRTGFIVAVLIPMSILASFIIMSVFDIWLDQVSLAALIISLGLLVDSAIVMSESIMVLRQNGKTIVEASLQSAKELKVPLLTSALTTSAAFLPIFLAKSSTGEYTNSIFKVVTITLLCSWFLALTLTPVLSKYFMKKEPKETKRSKFFKVYKSLIVLALKYKKSVVFIAFVIFIASIKLLDLVPKMFFPPSSESSFTVEINLPVGTAIETTTKQVSKIEKFIKEKYISENSKKEVVNFVSFIGESAPRFWLSYDQKLASAEYSTILINVQEFEQMAKIRKEIEYFVKENFPDMQISTKSLSMGPPVKKPIEIRISGKDTEKLFDISSQIKQELSKIEGIKNIVDDWGLRTKKLLINIDEDKALQEGISNLDVALSLQTSLSGYQVTTFRKEDTLVPLILRSNETTKDDINRLRTISVFSQTSGKNIPLSQIATIEVAYEESVILRRDRLKTIIIGADVQTGFNALEKFEEIAPFMEELAKSFELGYYYEFGGEYEASGKANDSIVVNLPLAFMAILLLMVTQFNSLRKPIIILTTIPLGIIGVSLGLFITGSYFGFMTLLGIISLSGIVINNAIVLLERIKLEQEENNFSHYEAIIEACLNRFRPILLTTLTTVFGLVPLWYSGGIMWEPMAISIIFGLMVSTLFTLLFVPSLYAIFYKVKKD</sequence>
<feature type="transmembrane region" description="Helical" evidence="1">
    <location>
        <begin position="886"/>
        <end position="905"/>
    </location>
</feature>
<dbReference type="Proteomes" id="UP000289718">
    <property type="component" value="Unassembled WGS sequence"/>
</dbReference>
<dbReference type="Gene3D" id="3.30.70.1320">
    <property type="entry name" value="Multidrug efflux transporter AcrB pore domain like"/>
    <property type="match status" value="1"/>
</dbReference>
<dbReference type="GO" id="GO:0042910">
    <property type="term" value="F:xenobiotic transmembrane transporter activity"/>
    <property type="evidence" value="ECO:0007669"/>
    <property type="project" value="TreeGrafter"/>
</dbReference>
<keyword evidence="3" id="KW-1185">Reference proteome</keyword>
<dbReference type="GO" id="GO:0005886">
    <property type="term" value="C:plasma membrane"/>
    <property type="evidence" value="ECO:0007669"/>
    <property type="project" value="TreeGrafter"/>
</dbReference>
<dbReference type="Gene3D" id="3.30.70.1440">
    <property type="entry name" value="Multidrug efflux transporter AcrB pore domain"/>
    <property type="match status" value="1"/>
</dbReference>
<comment type="caution">
    <text evidence="2">The sequence shown here is derived from an EMBL/GenBank/DDBJ whole genome shotgun (WGS) entry which is preliminary data.</text>
</comment>
<evidence type="ECO:0000313" key="2">
    <source>
        <dbReference type="EMBL" id="RXK11659.1"/>
    </source>
</evidence>
<dbReference type="AlphaFoldDB" id="A0A4Q1AW37"/>
<feature type="transmembrane region" description="Helical" evidence="1">
    <location>
        <begin position="336"/>
        <end position="355"/>
    </location>
</feature>
<feature type="transmembrane region" description="Helical" evidence="1">
    <location>
        <begin position="987"/>
        <end position="1013"/>
    </location>
</feature>
<protein>
    <submittedName>
        <fullName evidence="2">Acriflavine resistance protein B</fullName>
    </submittedName>
</protein>
<keyword evidence="1" id="KW-0812">Transmembrane</keyword>
<dbReference type="InterPro" id="IPR027463">
    <property type="entry name" value="AcrB_DN_DC_subdom"/>
</dbReference>
<feature type="transmembrane region" description="Helical" evidence="1">
    <location>
        <begin position="860"/>
        <end position="879"/>
    </location>
</feature>
<reference evidence="2 3" key="1">
    <citation type="submission" date="2017-09" db="EMBL/GenBank/DDBJ databases">
        <title>Genomics of the genus Arcobacter.</title>
        <authorList>
            <person name="Perez-Cataluna A."/>
            <person name="Figueras M.J."/>
            <person name="Salas-Masso N."/>
        </authorList>
    </citation>
    <scope>NUCLEOTIDE SEQUENCE [LARGE SCALE GENOMIC DNA]</scope>
    <source>
        <strain evidence="2 3">F156-34</strain>
    </source>
</reference>
<evidence type="ECO:0000256" key="1">
    <source>
        <dbReference type="SAM" id="Phobius"/>
    </source>
</evidence>
<gene>
    <name evidence="2" type="ORF">CP965_12875</name>
</gene>
<feature type="transmembrane region" description="Helical" evidence="1">
    <location>
        <begin position="911"/>
        <end position="933"/>
    </location>
</feature>
<accession>A0A4Q1AW37</accession>
<dbReference type="Gene3D" id="3.30.2090.10">
    <property type="entry name" value="Multidrug efflux transporter AcrB TolC docking domain, DN and DC subdomains"/>
    <property type="match status" value="2"/>
</dbReference>
<feature type="transmembrane region" description="Helical" evidence="1">
    <location>
        <begin position="16"/>
        <end position="33"/>
    </location>
</feature>
<feature type="transmembrane region" description="Helical" evidence="1">
    <location>
        <begin position="962"/>
        <end position="981"/>
    </location>
</feature>
<proteinExistence type="predicted"/>
<evidence type="ECO:0000313" key="3">
    <source>
        <dbReference type="Proteomes" id="UP000289718"/>
    </source>
</evidence>
<dbReference type="PRINTS" id="PR00702">
    <property type="entry name" value="ACRIFLAVINRP"/>
</dbReference>
<keyword evidence="1" id="KW-0472">Membrane</keyword>
<organism evidence="2 3">
    <name type="scientific">Halarcobacter mediterraneus</name>
    <dbReference type="NCBI Taxonomy" id="2023153"/>
    <lineage>
        <taxon>Bacteria</taxon>
        <taxon>Pseudomonadati</taxon>
        <taxon>Campylobacterota</taxon>
        <taxon>Epsilonproteobacteria</taxon>
        <taxon>Campylobacterales</taxon>
        <taxon>Arcobacteraceae</taxon>
        <taxon>Halarcobacter</taxon>
    </lineage>
</organism>
<feature type="transmembrane region" description="Helical" evidence="1">
    <location>
        <begin position="362"/>
        <end position="384"/>
    </location>
</feature>
<dbReference type="InterPro" id="IPR001036">
    <property type="entry name" value="Acrflvin-R"/>
</dbReference>
<feature type="transmembrane region" description="Helical" evidence="1">
    <location>
        <begin position="390"/>
        <end position="414"/>
    </location>
</feature>
<dbReference type="SUPFAM" id="SSF82693">
    <property type="entry name" value="Multidrug efflux transporter AcrB pore domain, PN1, PN2, PC1 and PC2 subdomains"/>
    <property type="match status" value="2"/>
</dbReference>
<dbReference type="Pfam" id="PF00873">
    <property type="entry name" value="ACR_tran"/>
    <property type="match status" value="1"/>
</dbReference>
<dbReference type="Gene3D" id="1.20.1640.10">
    <property type="entry name" value="Multidrug efflux transporter AcrB transmembrane domain"/>
    <property type="match status" value="2"/>
</dbReference>
<dbReference type="Gene3D" id="3.30.70.1430">
    <property type="entry name" value="Multidrug efflux transporter AcrB pore domain"/>
    <property type="match status" value="2"/>
</dbReference>
<feature type="transmembrane region" description="Helical" evidence="1">
    <location>
        <begin position="434"/>
        <end position="452"/>
    </location>
</feature>
<dbReference type="EMBL" id="NXIE01000006">
    <property type="protein sequence ID" value="RXK11659.1"/>
    <property type="molecule type" value="Genomic_DNA"/>
</dbReference>
<keyword evidence="1" id="KW-1133">Transmembrane helix</keyword>
<feature type="transmembrane region" description="Helical" evidence="1">
    <location>
        <begin position="464"/>
        <end position="490"/>
    </location>
</feature>
<name>A0A4Q1AW37_9BACT</name>
<feature type="transmembrane region" description="Helical" evidence="1">
    <location>
        <begin position="510"/>
        <end position="533"/>
    </location>
</feature>
<dbReference type="PANTHER" id="PTHR32063">
    <property type="match status" value="1"/>
</dbReference>
<dbReference type="SUPFAM" id="SSF82866">
    <property type="entry name" value="Multidrug efflux transporter AcrB transmembrane domain"/>
    <property type="match status" value="2"/>
</dbReference>
<dbReference type="PANTHER" id="PTHR32063:SF18">
    <property type="entry name" value="CATION EFFLUX SYSTEM PROTEIN"/>
    <property type="match status" value="1"/>
</dbReference>
<dbReference type="SUPFAM" id="SSF82714">
    <property type="entry name" value="Multidrug efflux transporter AcrB TolC docking domain, DN and DC subdomains"/>
    <property type="match status" value="2"/>
</dbReference>
<dbReference type="OrthoDB" id="9807612at2"/>